<protein>
    <recommendedName>
        <fullName evidence="5">DUF4352 domain-containing protein</fullName>
    </recommendedName>
</protein>
<keyword evidence="4" id="KW-1185">Reference proteome</keyword>
<dbReference type="RefSeq" id="WP_016313604.1">
    <property type="nucleotide sequence ID" value="NZ_FXAE01000043.1"/>
</dbReference>
<name>A0ABY1M122_9BACL</name>
<evidence type="ECO:0008006" key="5">
    <source>
        <dbReference type="Google" id="ProtNLM"/>
    </source>
</evidence>
<proteinExistence type="predicted"/>
<feature type="signal peptide" evidence="2">
    <location>
        <begin position="1"/>
        <end position="22"/>
    </location>
</feature>
<organism evidence="3 4">
    <name type="scientific">Paenibacillus barengoltzii J12</name>
    <dbReference type="NCBI Taxonomy" id="935846"/>
    <lineage>
        <taxon>Bacteria</taxon>
        <taxon>Bacillati</taxon>
        <taxon>Bacillota</taxon>
        <taxon>Bacilli</taxon>
        <taxon>Bacillales</taxon>
        <taxon>Paenibacillaceae</taxon>
        <taxon>Paenibacillus</taxon>
    </lineage>
</organism>
<feature type="chain" id="PRO_5047232374" description="DUF4352 domain-containing protein" evidence="2">
    <location>
        <begin position="23"/>
        <end position="164"/>
    </location>
</feature>
<evidence type="ECO:0000313" key="4">
    <source>
        <dbReference type="Proteomes" id="UP000192939"/>
    </source>
</evidence>
<evidence type="ECO:0000256" key="2">
    <source>
        <dbReference type="SAM" id="SignalP"/>
    </source>
</evidence>
<evidence type="ECO:0000256" key="1">
    <source>
        <dbReference type="SAM" id="MobiDB-lite"/>
    </source>
</evidence>
<dbReference type="Proteomes" id="UP000192939">
    <property type="component" value="Unassembled WGS sequence"/>
</dbReference>
<evidence type="ECO:0000313" key="3">
    <source>
        <dbReference type="EMBL" id="SMF52043.1"/>
    </source>
</evidence>
<keyword evidence="2" id="KW-0732">Signal</keyword>
<dbReference type="PROSITE" id="PS51257">
    <property type="entry name" value="PROKAR_LIPOPROTEIN"/>
    <property type="match status" value="1"/>
</dbReference>
<reference evidence="3 4" key="1">
    <citation type="submission" date="2017-04" db="EMBL/GenBank/DDBJ databases">
        <authorList>
            <person name="Varghese N."/>
            <person name="Submissions S."/>
        </authorList>
    </citation>
    <scope>NUCLEOTIDE SEQUENCE [LARGE SCALE GENOMIC DNA]</scope>
    <source>
        <strain evidence="3 4">J12</strain>
    </source>
</reference>
<comment type="caution">
    <text evidence="3">The sequence shown here is derived from an EMBL/GenBank/DDBJ whole genome shotgun (WGS) entry which is preliminary data.</text>
</comment>
<dbReference type="EMBL" id="FXAE01000043">
    <property type="protein sequence ID" value="SMF52043.1"/>
    <property type="molecule type" value="Genomic_DNA"/>
</dbReference>
<feature type="region of interest" description="Disordered" evidence="1">
    <location>
        <begin position="30"/>
        <end position="52"/>
    </location>
</feature>
<gene>
    <name evidence="3" type="ORF">SAMN02744124_03448</name>
</gene>
<sequence length="164" mass="17829">MMKNKTLVLLMAALTAVLMLSACGNKSLSGALQEPTTNDNSANTSDDNASTENAANGDILIVIDQTPKPLAEGGSFDFTVKKAPEGYMLKEIHWTSEKNNIVNTLEEAIKHGQEGGNGFYISGNGQFMGFIYPDEMKDETGKVTFVFANDQGKEVTWEKEITLK</sequence>
<feature type="compositionally biased region" description="Low complexity" evidence="1">
    <location>
        <begin position="36"/>
        <end position="51"/>
    </location>
</feature>
<accession>A0ABY1M122</accession>